<feature type="transmembrane region" description="Helical" evidence="8">
    <location>
        <begin position="127"/>
        <end position="152"/>
    </location>
</feature>
<dbReference type="Gene3D" id="1.10.3470.10">
    <property type="entry name" value="ABC transporter involved in vitamin B12 uptake, BtuC"/>
    <property type="match status" value="1"/>
</dbReference>
<dbReference type="SUPFAM" id="SSF81345">
    <property type="entry name" value="ABC transporter involved in vitamin B12 uptake, BtuC"/>
    <property type="match status" value="1"/>
</dbReference>
<dbReference type="EMBL" id="VUNQ01000043">
    <property type="protein sequence ID" value="MSU02778.1"/>
    <property type="molecule type" value="Genomic_DNA"/>
</dbReference>
<keyword evidence="7 8" id="KW-0472">Membrane</keyword>
<comment type="subcellular location">
    <subcellularLocation>
        <location evidence="1">Cell membrane</location>
        <topology evidence="1">Multi-pass membrane protein</topology>
    </subcellularLocation>
</comment>
<evidence type="ECO:0000256" key="2">
    <source>
        <dbReference type="ARBA" id="ARBA00007935"/>
    </source>
</evidence>
<dbReference type="Pfam" id="PF01032">
    <property type="entry name" value="FecCD"/>
    <property type="match status" value="1"/>
</dbReference>
<dbReference type="GO" id="GO:0033214">
    <property type="term" value="P:siderophore-iron import into cell"/>
    <property type="evidence" value="ECO:0007669"/>
    <property type="project" value="TreeGrafter"/>
</dbReference>
<evidence type="ECO:0000256" key="8">
    <source>
        <dbReference type="SAM" id="Phobius"/>
    </source>
</evidence>
<evidence type="ECO:0000256" key="4">
    <source>
        <dbReference type="ARBA" id="ARBA00022475"/>
    </source>
</evidence>
<dbReference type="AlphaFoldDB" id="A0A6N7Y2T8"/>
<dbReference type="CDD" id="cd06550">
    <property type="entry name" value="TM_ABC_iron-siderophores_like"/>
    <property type="match status" value="1"/>
</dbReference>
<feature type="transmembrane region" description="Helical" evidence="8">
    <location>
        <begin position="103"/>
        <end position="121"/>
    </location>
</feature>
<evidence type="ECO:0000313" key="9">
    <source>
        <dbReference type="EMBL" id="MSU02778.1"/>
    </source>
</evidence>
<dbReference type="GO" id="GO:0022857">
    <property type="term" value="F:transmembrane transporter activity"/>
    <property type="evidence" value="ECO:0007669"/>
    <property type="project" value="InterPro"/>
</dbReference>
<keyword evidence="10" id="KW-1185">Reference proteome</keyword>
<dbReference type="PANTHER" id="PTHR30472">
    <property type="entry name" value="FERRIC ENTEROBACTIN TRANSPORT SYSTEM PERMEASE PROTEIN"/>
    <property type="match status" value="1"/>
</dbReference>
<dbReference type="PANTHER" id="PTHR30472:SF64">
    <property type="entry name" value="IRON(3+)-HYDROXAMATE IMPORT SYSTEM PERMEASE PROTEIN FHUG"/>
    <property type="match status" value="1"/>
</dbReference>
<feature type="transmembrane region" description="Helical" evidence="8">
    <location>
        <begin position="164"/>
        <end position="184"/>
    </location>
</feature>
<dbReference type="RefSeq" id="WP_154441921.1">
    <property type="nucleotide sequence ID" value="NZ_VUNQ01000043.1"/>
</dbReference>
<dbReference type="Proteomes" id="UP000469523">
    <property type="component" value="Unassembled WGS sequence"/>
</dbReference>
<sequence length="346" mass="37259">MENIKQKNEAHKNKVAKRNITILITCLILLILSFVISMNTGYTKLSPNDTLKTLFGGGSHKEKLILFKFRLPRIVVSILVGIGLSLSGCIIQGISRNPLADPGLLGINAGAGLMVILYVMFFGAKSFLSVFTLPFLALIGAGITAILIYILSYKKGEGVAPLRLILTGIAIQAGISALTTLLVIKLDDTQFDFVANWQAGSIWASNWNFVMTLLPWILILVPYIMMKSRVLDILNLGDELAYSLGTEVERERQLLLGAAVALAASSVSVSGSIGFVGLIAPHLARRLVGPKHRILLPTCALIGAVLVSISDTIAKIIVQPLEIPTGIVVAIVGAPYFLYLLSRNTQ</sequence>
<evidence type="ECO:0000256" key="3">
    <source>
        <dbReference type="ARBA" id="ARBA00022448"/>
    </source>
</evidence>
<evidence type="ECO:0000256" key="5">
    <source>
        <dbReference type="ARBA" id="ARBA00022692"/>
    </source>
</evidence>
<gene>
    <name evidence="9" type="ORF">FYJ83_15050</name>
</gene>
<feature type="transmembrane region" description="Helical" evidence="8">
    <location>
        <begin position="20"/>
        <end position="42"/>
    </location>
</feature>
<reference evidence="9 10" key="1">
    <citation type="submission" date="2019-09" db="EMBL/GenBank/DDBJ databases">
        <title>In-depth cultivation of the pig gut microbiome towards novel bacterial diversity and tailored functional studies.</title>
        <authorList>
            <person name="Wylensek D."/>
            <person name="Hitch T.C.A."/>
            <person name="Clavel T."/>
        </authorList>
    </citation>
    <scope>NUCLEOTIDE SEQUENCE [LARGE SCALE GENOMIC DNA]</scope>
    <source>
        <strain evidence="9 10">WCA3-693-APC-4?</strain>
    </source>
</reference>
<evidence type="ECO:0000256" key="1">
    <source>
        <dbReference type="ARBA" id="ARBA00004651"/>
    </source>
</evidence>
<protein>
    <submittedName>
        <fullName evidence="9">Iron ABC transporter permease</fullName>
    </submittedName>
</protein>
<evidence type="ECO:0000313" key="10">
    <source>
        <dbReference type="Proteomes" id="UP000469523"/>
    </source>
</evidence>
<keyword evidence="4" id="KW-1003">Cell membrane</keyword>
<name>A0A6N7Y2T8_9FIRM</name>
<evidence type="ECO:0000256" key="7">
    <source>
        <dbReference type="ARBA" id="ARBA00023136"/>
    </source>
</evidence>
<feature type="transmembrane region" description="Helical" evidence="8">
    <location>
        <begin position="204"/>
        <end position="225"/>
    </location>
</feature>
<evidence type="ECO:0000256" key="6">
    <source>
        <dbReference type="ARBA" id="ARBA00022989"/>
    </source>
</evidence>
<comment type="similarity">
    <text evidence="2">Belongs to the binding-protein-dependent transport system permease family. FecCD subfamily.</text>
</comment>
<feature type="transmembrane region" description="Helical" evidence="8">
    <location>
        <begin position="321"/>
        <end position="341"/>
    </location>
</feature>
<dbReference type="InterPro" id="IPR037294">
    <property type="entry name" value="ABC_BtuC-like"/>
</dbReference>
<feature type="transmembrane region" description="Helical" evidence="8">
    <location>
        <begin position="292"/>
        <end position="309"/>
    </location>
</feature>
<feature type="transmembrane region" description="Helical" evidence="8">
    <location>
        <begin position="71"/>
        <end position="91"/>
    </location>
</feature>
<comment type="caution">
    <text evidence="9">The sequence shown here is derived from an EMBL/GenBank/DDBJ whole genome shotgun (WGS) entry which is preliminary data.</text>
</comment>
<organism evidence="9 10">
    <name type="scientific">Tissierella pigra</name>
    <dbReference type="NCBI Taxonomy" id="2607614"/>
    <lineage>
        <taxon>Bacteria</taxon>
        <taxon>Bacillati</taxon>
        <taxon>Bacillota</taxon>
        <taxon>Tissierellia</taxon>
        <taxon>Tissierellales</taxon>
        <taxon>Tissierellaceae</taxon>
        <taxon>Tissierella</taxon>
    </lineage>
</organism>
<dbReference type="InterPro" id="IPR000522">
    <property type="entry name" value="ABC_transptr_permease_BtuC"/>
</dbReference>
<dbReference type="GO" id="GO:0005886">
    <property type="term" value="C:plasma membrane"/>
    <property type="evidence" value="ECO:0007669"/>
    <property type="project" value="UniProtKB-SubCell"/>
</dbReference>
<keyword evidence="6 8" id="KW-1133">Transmembrane helix</keyword>
<keyword evidence="3" id="KW-0813">Transport</keyword>
<accession>A0A6N7Y2T8</accession>
<proteinExistence type="inferred from homology"/>
<dbReference type="FunFam" id="1.10.3470.10:FF:000001">
    <property type="entry name" value="Vitamin B12 ABC transporter permease BtuC"/>
    <property type="match status" value="1"/>
</dbReference>
<keyword evidence="5 8" id="KW-0812">Transmembrane</keyword>